<dbReference type="InterPro" id="IPR036013">
    <property type="entry name" value="Band_7/SPFH_dom_sf"/>
</dbReference>
<dbReference type="NCBIfam" id="TIGR01933">
    <property type="entry name" value="hflK"/>
    <property type="match status" value="1"/>
</dbReference>
<dbReference type="RefSeq" id="WP_183773356.1">
    <property type="nucleotide sequence ID" value="NZ_JACIDK010000003.1"/>
</dbReference>
<accession>A0A840A2Z7</accession>
<dbReference type="PANTHER" id="PTHR43327">
    <property type="entry name" value="STOMATIN-LIKE PROTEIN 2, MITOCHONDRIAL"/>
    <property type="match status" value="1"/>
</dbReference>
<evidence type="ECO:0000256" key="7">
    <source>
        <dbReference type="SAM" id="MobiDB-lite"/>
    </source>
</evidence>
<evidence type="ECO:0000256" key="6">
    <source>
        <dbReference type="RuleBase" id="RU364113"/>
    </source>
</evidence>
<proteinExistence type="inferred from homology"/>
<evidence type="ECO:0000259" key="8">
    <source>
        <dbReference type="SMART" id="SM00244"/>
    </source>
</evidence>
<keyword evidence="9" id="KW-0378">Hydrolase</keyword>
<evidence type="ECO:0000256" key="5">
    <source>
        <dbReference type="ARBA" id="ARBA00023136"/>
    </source>
</evidence>
<evidence type="ECO:0000256" key="3">
    <source>
        <dbReference type="ARBA" id="ARBA00022692"/>
    </source>
</evidence>
<evidence type="ECO:0000256" key="1">
    <source>
        <dbReference type="ARBA" id="ARBA00004167"/>
    </source>
</evidence>
<comment type="caution">
    <text evidence="9">The sequence shown here is derived from an EMBL/GenBank/DDBJ whole genome shotgun (WGS) entry which is preliminary data.</text>
</comment>
<feature type="region of interest" description="Disordered" evidence="7">
    <location>
        <begin position="361"/>
        <end position="392"/>
    </location>
</feature>
<comment type="function">
    <text evidence="6">HflC and HflK could encode or regulate a protease.</text>
</comment>
<dbReference type="GO" id="GO:0006508">
    <property type="term" value="P:proteolysis"/>
    <property type="evidence" value="ECO:0007669"/>
    <property type="project" value="UniProtKB-KW"/>
</dbReference>
<dbReference type="PANTHER" id="PTHR43327:SF2">
    <property type="entry name" value="MODULATOR OF FTSH PROTEASE HFLK"/>
    <property type="match status" value="1"/>
</dbReference>
<dbReference type="GO" id="GO:0008233">
    <property type="term" value="F:peptidase activity"/>
    <property type="evidence" value="ECO:0007669"/>
    <property type="project" value="UniProtKB-KW"/>
</dbReference>
<dbReference type="InterPro" id="IPR050710">
    <property type="entry name" value="Band7/mec-2_domain"/>
</dbReference>
<dbReference type="Gene3D" id="3.30.479.30">
    <property type="entry name" value="Band 7 domain"/>
    <property type="match status" value="1"/>
</dbReference>
<keyword evidence="3" id="KW-0812">Transmembrane</keyword>
<dbReference type="Proteomes" id="UP000530564">
    <property type="component" value="Unassembled WGS sequence"/>
</dbReference>
<dbReference type="AlphaFoldDB" id="A0A840A2Z7"/>
<dbReference type="InterPro" id="IPR010201">
    <property type="entry name" value="HflK"/>
</dbReference>
<feature type="compositionally biased region" description="Low complexity" evidence="7">
    <location>
        <begin position="1"/>
        <end position="11"/>
    </location>
</feature>
<reference evidence="9 10" key="1">
    <citation type="submission" date="2020-08" db="EMBL/GenBank/DDBJ databases">
        <title>Genomic Encyclopedia of Type Strains, Phase IV (KMG-IV): sequencing the most valuable type-strain genomes for metagenomic binning, comparative biology and taxonomic classification.</title>
        <authorList>
            <person name="Goeker M."/>
        </authorList>
    </citation>
    <scope>NUCLEOTIDE SEQUENCE [LARGE SCALE GENOMIC DNA]</scope>
    <source>
        <strain evidence="9 10">DSM 21793</strain>
    </source>
</reference>
<comment type="subcellular location">
    <subcellularLocation>
        <location evidence="1">Membrane</location>
        <topology evidence="1">Single-pass membrane protein</topology>
    </subcellularLocation>
</comment>
<dbReference type="InterPro" id="IPR001107">
    <property type="entry name" value="Band_7"/>
</dbReference>
<keyword evidence="10" id="KW-1185">Reference proteome</keyword>
<dbReference type="SMART" id="SM00244">
    <property type="entry name" value="PHB"/>
    <property type="match status" value="1"/>
</dbReference>
<evidence type="ECO:0000313" key="9">
    <source>
        <dbReference type="EMBL" id="MBB3891860.1"/>
    </source>
</evidence>
<feature type="region of interest" description="Disordered" evidence="7">
    <location>
        <begin position="1"/>
        <end position="48"/>
    </location>
</feature>
<sequence length="392" mass="41710">MPWNDNANPGPWGAPPPNDGNGDKKPGPRRPLGGGGGGPRGPRRPEGPELNAAFERLQRQLRDFFGGPGGDGVRPAAVAAVAGVGVGLWALSGVYIVQPNEQAVVTTFGAYSRSEAPGIRYHLPAPIERVEKVPVTTLNRIDIGGVGDAKVPEESLMLTGDENIVDLNFSVTWRVADASKYVFTLRDPDASVKAAAESAMREVVGKSDLQPILTTGRGQVQAQTAELMQRTLDSWGAGISVVEVQIRSANPPQEVAAAFRDVNSAGQDQESARNEANTYRNRVVNEAKGDAAKLVQSAEGYREQAVREATGDVARFNQIYNEYRQAPGVTKDRLYIETMERVLAKSNKVVIDGKGASAPIILPPDVFRPRTQPAPAAEPAPPTVAPSTGAAR</sequence>
<dbReference type="EMBL" id="JACIDK010000003">
    <property type="protein sequence ID" value="MBB3891860.1"/>
    <property type="molecule type" value="Genomic_DNA"/>
</dbReference>
<gene>
    <name evidence="9" type="ORF">GGQ61_002588</name>
</gene>
<dbReference type="SUPFAM" id="SSF117892">
    <property type="entry name" value="Band 7/SPFH domain"/>
    <property type="match status" value="1"/>
</dbReference>
<keyword evidence="4" id="KW-1133">Transmembrane helix</keyword>
<feature type="domain" description="Band 7" evidence="8">
    <location>
        <begin position="92"/>
        <end position="263"/>
    </location>
</feature>
<dbReference type="Pfam" id="PF01145">
    <property type="entry name" value="Band_7"/>
    <property type="match status" value="1"/>
</dbReference>
<evidence type="ECO:0000313" key="10">
    <source>
        <dbReference type="Proteomes" id="UP000530564"/>
    </source>
</evidence>
<organism evidence="9 10">
    <name type="scientific">Phenylobacterium haematophilum</name>
    <dbReference type="NCBI Taxonomy" id="98513"/>
    <lineage>
        <taxon>Bacteria</taxon>
        <taxon>Pseudomonadati</taxon>
        <taxon>Pseudomonadota</taxon>
        <taxon>Alphaproteobacteria</taxon>
        <taxon>Caulobacterales</taxon>
        <taxon>Caulobacteraceae</taxon>
        <taxon>Phenylobacterium</taxon>
    </lineage>
</organism>
<evidence type="ECO:0000256" key="4">
    <source>
        <dbReference type="ARBA" id="ARBA00022989"/>
    </source>
</evidence>
<dbReference type="GO" id="GO:0016020">
    <property type="term" value="C:membrane"/>
    <property type="evidence" value="ECO:0007669"/>
    <property type="project" value="UniProtKB-SubCell"/>
</dbReference>
<keyword evidence="5" id="KW-0472">Membrane</keyword>
<comment type="subunit">
    <text evidence="6">HflC and HflK may interact to form a multimeric complex.</text>
</comment>
<name>A0A840A2Z7_9CAUL</name>
<protein>
    <recommendedName>
        <fullName evidence="6">Protein HflK</fullName>
    </recommendedName>
</protein>
<keyword evidence="9" id="KW-0645">Protease</keyword>
<dbReference type="CDD" id="cd03404">
    <property type="entry name" value="SPFH_HflK"/>
    <property type="match status" value="1"/>
</dbReference>
<comment type="similarity">
    <text evidence="2 6">Belongs to the band 7/mec-2 family. HflK subfamily.</text>
</comment>
<evidence type="ECO:0000256" key="2">
    <source>
        <dbReference type="ARBA" id="ARBA00006971"/>
    </source>
</evidence>